<dbReference type="AlphaFoldDB" id="A0A1Y2FDN6"/>
<feature type="non-terminal residue" evidence="4">
    <location>
        <position position="1"/>
    </location>
</feature>
<dbReference type="OrthoDB" id="308449at2759"/>
<name>A0A1Y2FDN6_PROLT</name>
<dbReference type="PROSITE" id="PS50082">
    <property type="entry name" value="WD_REPEATS_2"/>
    <property type="match status" value="2"/>
</dbReference>
<evidence type="ECO:0000313" key="5">
    <source>
        <dbReference type="Proteomes" id="UP000193685"/>
    </source>
</evidence>
<feature type="repeat" description="WD" evidence="3">
    <location>
        <begin position="56"/>
        <end position="95"/>
    </location>
</feature>
<dbReference type="Proteomes" id="UP000193685">
    <property type="component" value="Unassembled WGS sequence"/>
</dbReference>
<keyword evidence="5" id="KW-1185">Reference proteome</keyword>
<dbReference type="SUPFAM" id="SSF50978">
    <property type="entry name" value="WD40 repeat-like"/>
    <property type="match status" value="1"/>
</dbReference>
<protein>
    <submittedName>
        <fullName evidence="4">WD40-repeat-containing domain protein</fullName>
    </submittedName>
</protein>
<evidence type="ECO:0000256" key="1">
    <source>
        <dbReference type="ARBA" id="ARBA00022574"/>
    </source>
</evidence>
<dbReference type="Pfam" id="PF00400">
    <property type="entry name" value="WD40"/>
    <property type="match status" value="3"/>
</dbReference>
<dbReference type="Gene3D" id="2.130.10.10">
    <property type="entry name" value="YVTN repeat-like/Quinoprotein amine dehydrogenase"/>
    <property type="match status" value="2"/>
</dbReference>
<dbReference type="InterPro" id="IPR019775">
    <property type="entry name" value="WD40_repeat_CS"/>
</dbReference>
<dbReference type="STRING" id="56484.A0A1Y2FDN6"/>
<feature type="non-terminal residue" evidence="4">
    <location>
        <position position="326"/>
    </location>
</feature>
<dbReference type="PROSITE" id="PS00678">
    <property type="entry name" value="WD_REPEATS_1"/>
    <property type="match status" value="1"/>
</dbReference>
<dbReference type="PROSITE" id="PS50294">
    <property type="entry name" value="WD_REPEATS_REGION"/>
    <property type="match status" value="1"/>
</dbReference>
<evidence type="ECO:0000256" key="3">
    <source>
        <dbReference type="PROSITE-ProRule" id="PRU00221"/>
    </source>
</evidence>
<reference evidence="4 5" key="1">
    <citation type="submission" date="2016-07" db="EMBL/GenBank/DDBJ databases">
        <title>Pervasive Adenine N6-methylation of Active Genes in Fungi.</title>
        <authorList>
            <consortium name="DOE Joint Genome Institute"/>
            <person name="Mondo S.J."/>
            <person name="Dannebaum R.O."/>
            <person name="Kuo R.C."/>
            <person name="Labutti K."/>
            <person name="Haridas S."/>
            <person name="Kuo A."/>
            <person name="Salamov A."/>
            <person name="Ahrendt S.R."/>
            <person name="Lipzen A."/>
            <person name="Sullivan W."/>
            <person name="Andreopoulos W.B."/>
            <person name="Clum A."/>
            <person name="Lindquist E."/>
            <person name="Daum C."/>
            <person name="Ramamoorthy G.K."/>
            <person name="Gryganskyi A."/>
            <person name="Culley D."/>
            <person name="Magnuson J.K."/>
            <person name="James T.Y."/>
            <person name="O'Malley M.A."/>
            <person name="Stajich J.E."/>
            <person name="Spatafora J.W."/>
            <person name="Visel A."/>
            <person name="Grigoriev I.V."/>
        </authorList>
    </citation>
    <scope>NUCLEOTIDE SEQUENCE [LARGE SCALE GENOMIC DNA]</scope>
    <source>
        <strain evidence="4 5">12-1054</strain>
    </source>
</reference>
<dbReference type="OMA" id="IIIWRTK"/>
<dbReference type="InterPro" id="IPR015943">
    <property type="entry name" value="WD40/YVTN_repeat-like_dom_sf"/>
</dbReference>
<dbReference type="InterPro" id="IPR001680">
    <property type="entry name" value="WD40_rpt"/>
</dbReference>
<accession>A0A1Y2FDN6</accession>
<feature type="repeat" description="WD" evidence="3">
    <location>
        <begin position="143"/>
        <end position="184"/>
    </location>
</feature>
<comment type="caution">
    <text evidence="4">The sequence shown here is derived from an EMBL/GenBank/DDBJ whole genome shotgun (WGS) entry which is preliminary data.</text>
</comment>
<dbReference type="InterPro" id="IPR051959">
    <property type="entry name" value="PAK1-Kinase_Regulator"/>
</dbReference>
<dbReference type="EMBL" id="MCFI01000010">
    <property type="protein sequence ID" value="ORY82033.1"/>
    <property type="molecule type" value="Genomic_DNA"/>
</dbReference>
<evidence type="ECO:0000256" key="2">
    <source>
        <dbReference type="ARBA" id="ARBA00022737"/>
    </source>
</evidence>
<evidence type="ECO:0000313" key="4">
    <source>
        <dbReference type="EMBL" id="ORY82033.1"/>
    </source>
</evidence>
<sequence>IMTKRQREDQVPETSAPSSTVRIAVGTYEHVLHGFDAVISMQKDKLTCVFNRVWLFEAHTAQVRSLAVGGRYLASGGVDEIVKLYDLRKRKDLGSLLSHDGTVTTIQFAPCAAGEQPQHMLTADENNKLIIWRVRDWTPQIQLATRHGKVNSLSIHPSGKIALSVGADCNVRLWNLVTGKKAAAHSLIIKPAPGTPKPLRRESAEGLQVAWNTQGDAYAILFEKSIKLYDMSAALQHTFSAGTSKFHAMRYMTLPDGQELLAASLDSGVIQMLDPVKQELDSELTGHAARVKCLDVQTVTPQGATDSLLLLCSGSTDGHIKIWTQG</sequence>
<proteinExistence type="predicted"/>
<dbReference type="SMART" id="SM00320">
    <property type="entry name" value="WD40"/>
    <property type="match status" value="4"/>
</dbReference>
<dbReference type="PANTHER" id="PTHR44675">
    <property type="entry name" value="PAK1 INTERACTING PROTEIN 1"/>
    <property type="match status" value="1"/>
</dbReference>
<keyword evidence="2" id="KW-0677">Repeat</keyword>
<dbReference type="GeneID" id="63783682"/>
<gene>
    <name evidence="4" type="ORF">BCR37DRAFT_333041</name>
</gene>
<organism evidence="4 5">
    <name type="scientific">Protomyces lactucae-debilis</name>
    <dbReference type="NCBI Taxonomy" id="2754530"/>
    <lineage>
        <taxon>Eukaryota</taxon>
        <taxon>Fungi</taxon>
        <taxon>Dikarya</taxon>
        <taxon>Ascomycota</taxon>
        <taxon>Taphrinomycotina</taxon>
        <taxon>Taphrinomycetes</taxon>
        <taxon>Taphrinales</taxon>
        <taxon>Protomycetaceae</taxon>
        <taxon>Protomyces</taxon>
    </lineage>
</organism>
<dbReference type="InterPro" id="IPR036322">
    <property type="entry name" value="WD40_repeat_dom_sf"/>
</dbReference>
<dbReference type="PANTHER" id="PTHR44675:SF1">
    <property type="entry name" value="P21-ACTIVATED PROTEIN KINASE-INTERACTING PROTEIN 1"/>
    <property type="match status" value="1"/>
</dbReference>
<keyword evidence="1 3" id="KW-0853">WD repeat</keyword>
<dbReference type="RefSeq" id="XP_040725167.1">
    <property type="nucleotide sequence ID" value="XM_040867083.1"/>
</dbReference>